<gene>
    <name evidence="2" type="ORF">GXW79_00195</name>
</gene>
<dbReference type="CDD" id="cd02440">
    <property type="entry name" value="AdoMet_MTases"/>
    <property type="match status" value="1"/>
</dbReference>
<name>A0AAF1KMH9_9PROT</name>
<evidence type="ECO:0000313" key="2">
    <source>
        <dbReference type="EMBL" id="MBR0653488.1"/>
    </source>
</evidence>
<evidence type="ECO:0000313" key="3">
    <source>
        <dbReference type="Proteomes" id="UP001196068"/>
    </source>
</evidence>
<comment type="caution">
    <text evidence="2">The sequence shown here is derived from an EMBL/GenBank/DDBJ whole genome shotgun (WGS) entry which is preliminary data.</text>
</comment>
<reference evidence="2" key="1">
    <citation type="submission" date="2020-01" db="EMBL/GenBank/DDBJ databases">
        <authorList>
            <person name="Rat A."/>
        </authorList>
    </citation>
    <scope>NUCLEOTIDE SEQUENCE</scope>
    <source>
        <strain evidence="2">LMG 28251</strain>
    </source>
</reference>
<dbReference type="PANTHER" id="PTHR43591">
    <property type="entry name" value="METHYLTRANSFERASE"/>
    <property type="match status" value="1"/>
</dbReference>
<dbReference type="InterPro" id="IPR029063">
    <property type="entry name" value="SAM-dependent_MTases_sf"/>
</dbReference>
<dbReference type="Gene3D" id="3.40.50.150">
    <property type="entry name" value="Vaccinia Virus protein VP39"/>
    <property type="match status" value="1"/>
</dbReference>
<accession>A0AAF1KMH9</accession>
<sequence length="244" mass="26062">MDAAEYALMDAVEDRMWWYRALRARIVTALEDRPGAPGPLLDAGCGTGGMVAALLAAGITRPIVAFDYVAEAATRARAKTGLPIAVGDITCQPYPDASFGAAISLDVLGHRSLEPPAALAELHRVLAPGGTLILNLPAFEWLKSAHDARVHNARRFTTRSIRALLGSAGFTAIDAGYWNALLLPLMVLQRKVMAREPGGASDVAAFPPWLDASLHGVTVVEHWLARRRLRYPAGGSVLVVATRP</sequence>
<dbReference type="AlphaFoldDB" id="A0AAF1KMH9"/>
<feature type="domain" description="Methyltransferase type 11" evidence="1">
    <location>
        <begin position="41"/>
        <end position="134"/>
    </location>
</feature>
<dbReference type="RefSeq" id="WP_211872195.1">
    <property type="nucleotide sequence ID" value="NZ_JAAEDH010000001.1"/>
</dbReference>
<dbReference type="GO" id="GO:0008757">
    <property type="term" value="F:S-adenosylmethionine-dependent methyltransferase activity"/>
    <property type="evidence" value="ECO:0007669"/>
    <property type="project" value="InterPro"/>
</dbReference>
<keyword evidence="3" id="KW-1185">Reference proteome</keyword>
<keyword evidence="2" id="KW-0808">Transferase</keyword>
<keyword evidence="2" id="KW-0489">Methyltransferase</keyword>
<dbReference type="Proteomes" id="UP001196068">
    <property type="component" value="Unassembled WGS sequence"/>
</dbReference>
<proteinExistence type="predicted"/>
<dbReference type="GO" id="GO:0032259">
    <property type="term" value="P:methylation"/>
    <property type="evidence" value="ECO:0007669"/>
    <property type="project" value="UniProtKB-KW"/>
</dbReference>
<evidence type="ECO:0000259" key="1">
    <source>
        <dbReference type="Pfam" id="PF08241"/>
    </source>
</evidence>
<protein>
    <submittedName>
        <fullName evidence="2">Class I SAM-dependent methyltransferase</fullName>
    </submittedName>
</protein>
<dbReference type="InterPro" id="IPR013216">
    <property type="entry name" value="Methyltransf_11"/>
</dbReference>
<reference evidence="2" key="2">
    <citation type="journal article" date="2021" name="Syst. Appl. Microbiol.">
        <title>Roseomonas hellenica sp. nov., isolated from roots of wild-growing Alkanna tinctoria.</title>
        <authorList>
            <person name="Rat A."/>
            <person name="Naranjo H.D."/>
            <person name="Lebbe L."/>
            <person name="Cnockaert M."/>
            <person name="Krigas N."/>
            <person name="Grigoriadou K."/>
            <person name="Maloupa E."/>
            <person name="Willems A."/>
        </authorList>
    </citation>
    <scope>NUCLEOTIDE SEQUENCE</scope>
    <source>
        <strain evidence="2">LMG 28251</strain>
    </source>
</reference>
<dbReference type="SUPFAM" id="SSF53335">
    <property type="entry name" value="S-adenosyl-L-methionine-dependent methyltransferases"/>
    <property type="match status" value="1"/>
</dbReference>
<dbReference type="Pfam" id="PF08241">
    <property type="entry name" value="Methyltransf_11"/>
    <property type="match status" value="1"/>
</dbReference>
<organism evidence="2 3">
    <name type="scientific">Plastoroseomonas arctica</name>
    <dbReference type="NCBI Taxonomy" id="1509237"/>
    <lineage>
        <taxon>Bacteria</taxon>
        <taxon>Pseudomonadati</taxon>
        <taxon>Pseudomonadota</taxon>
        <taxon>Alphaproteobacteria</taxon>
        <taxon>Acetobacterales</taxon>
        <taxon>Acetobacteraceae</taxon>
        <taxon>Plastoroseomonas</taxon>
    </lineage>
</organism>
<dbReference type="EMBL" id="JAAEDH010000001">
    <property type="protein sequence ID" value="MBR0653488.1"/>
    <property type="molecule type" value="Genomic_DNA"/>
</dbReference>
<dbReference type="PANTHER" id="PTHR43591:SF24">
    <property type="entry name" value="2-METHOXY-6-POLYPRENYL-1,4-BENZOQUINOL METHYLASE, MITOCHONDRIAL"/>
    <property type="match status" value="1"/>
</dbReference>